<evidence type="ECO:0000259" key="2">
    <source>
        <dbReference type="Pfam" id="PF16197"/>
    </source>
</evidence>
<dbReference type="RefSeq" id="WP_332888617.1">
    <property type="nucleotide sequence ID" value="NZ_MSIE01000131.1"/>
</dbReference>
<name>A0A1Q8BV42_9PSEU</name>
<gene>
    <name evidence="3" type="ORF">BU204_36805</name>
</gene>
<dbReference type="Gene3D" id="3.30.70.3290">
    <property type="match status" value="1"/>
</dbReference>
<dbReference type="InterPro" id="IPR016039">
    <property type="entry name" value="Thiolase-like"/>
</dbReference>
<dbReference type="Proteomes" id="UP000185596">
    <property type="component" value="Unassembled WGS sequence"/>
</dbReference>
<dbReference type="Gene3D" id="3.40.47.10">
    <property type="match status" value="1"/>
</dbReference>
<sequence>VAGIIKMVQALRYGVAPRTLHVDEPSSHVDWDSGAVSLLTEAVEWPALDRPRRAAVSSFGISGTNVHVILEQDTPEPVPATPRAVSPRVLPWVLSARTAEALDAQTERIARCSADPLDVAFSLVTTRSVFEHRAVLVDG</sequence>
<proteinExistence type="predicted"/>
<evidence type="ECO:0000313" key="3">
    <source>
        <dbReference type="EMBL" id="OLF05941.1"/>
    </source>
</evidence>
<keyword evidence="4" id="KW-1185">Reference proteome</keyword>
<dbReference type="GO" id="GO:0004312">
    <property type="term" value="F:fatty acid synthase activity"/>
    <property type="evidence" value="ECO:0007669"/>
    <property type="project" value="TreeGrafter"/>
</dbReference>
<dbReference type="SUPFAM" id="SSF53901">
    <property type="entry name" value="Thiolase-like"/>
    <property type="match status" value="1"/>
</dbReference>
<dbReference type="Pfam" id="PF16197">
    <property type="entry name" value="KAsynt_C_assoc"/>
    <property type="match status" value="1"/>
</dbReference>
<dbReference type="GO" id="GO:0006633">
    <property type="term" value="P:fatty acid biosynthetic process"/>
    <property type="evidence" value="ECO:0007669"/>
    <property type="project" value="TreeGrafter"/>
</dbReference>
<dbReference type="PANTHER" id="PTHR43775">
    <property type="entry name" value="FATTY ACID SYNTHASE"/>
    <property type="match status" value="1"/>
</dbReference>
<organism evidence="3 4">
    <name type="scientific">Actinophytocola xanthii</name>
    <dbReference type="NCBI Taxonomy" id="1912961"/>
    <lineage>
        <taxon>Bacteria</taxon>
        <taxon>Bacillati</taxon>
        <taxon>Actinomycetota</taxon>
        <taxon>Actinomycetes</taxon>
        <taxon>Pseudonocardiales</taxon>
        <taxon>Pseudonocardiaceae</taxon>
    </lineage>
</organism>
<accession>A0A1Q8BV42</accession>
<reference evidence="3 4" key="1">
    <citation type="submission" date="2016-12" db="EMBL/GenBank/DDBJ databases">
        <title>The draft genome sequence of Actinophytocola sp. 11-183.</title>
        <authorList>
            <person name="Wang W."/>
            <person name="Yuan L."/>
        </authorList>
    </citation>
    <scope>NUCLEOTIDE SEQUENCE [LARGE SCALE GENOMIC DNA]</scope>
    <source>
        <strain evidence="3 4">11-183</strain>
    </source>
</reference>
<comment type="caution">
    <text evidence="3">The sequence shown here is derived from an EMBL/GenBank/DDBJ whole genome shotgun (WGS) entry which is preliminary data.</text>
</comment>
<feature type="non-terminal residue" evidence="3">
    <location>
        <position position="1"/>
    </location>
</feature>
<dbReference type="AlphaFoldDB" id="A0A1Q8BV42"/>
<dbReference type="InterPro" id="IPR032821">
    <property type="entry name" value="PKS_assoc"/>
</dbReference>
<dbReference type="InterPro" id="IPR050091">
    <property type="entry name" value="PKS_NRPS_Biosynth_Enz"/>
</dbReference>
<keyword evidence="1" id="KW-0808">Transferase</keyword>
<feature type="non-terminal residue" evidence="3">
    <location>
        <position position="139"/>
    </location>
</feature>
<dbReference type="EMBL" id="MSIE01000131">
    <property type="protein sequence ID" value="OLF05941.1"/>
    <property type="molecule type" value="Genomic_DNA"/>
</dbReference>
<feature type="domain" description="Polyketide synthase C-terminal extension" evidence="2">
    <location>
        <begin position="25"/>
        <end position="120"/>
    </location>
</feature>
<dbReference type="PANTHER" id="PTHR43775:SF51">
    <property type="entry name" value="INACTIVE PHENOLPHTHIOCEROL SYNTHESIS POLYKETIDE SYNTHASE TYPE I PKS1-RELATED"/>
    <property type="match status" value="1"/>
</dbReference>
<evidence type="ECO:0000313" key="4">
    <source>
        <dbReference type="Proteomes" id="UP000185596"/>
    </source>
</evidence>
<protein>
    <recommendedName>
        <fullName evidence="2">Polyketide synthase C-terminal extension domain-containing protein</fullName>
    </recommendedName>
</protein>
<evidence type="ECO:0000256" key="1">
    <source>
        <dbReference type="ARBA" id="ARBA00022679"/>
    </source>
</evidence>